<proteinExistence type="predicted"/>
<evidence type="ECO:0000313" key="2">
    <source>
        <dbReference type="Proteomes" id="UP000366819"/>
    </source>
</evidence>
<protein>
    <submittedName>
        <fullName evidence="1">Uncharacterized protein</fullName>
    </submittedName>
</protein>
<dbReference type="EMBL" id="CABPSN010000004">
    <property type="protein sequence ID" value="VVE18672.1"/>
    <property type="molecule type" value="Genomic_DNA"/>
</dbReference>
<reference evidence="1 2" key="1">
    <citation type="submission" date="2019-08" db="EMBL/GenBank/DDBJ databases">
        <authorList>
            <person name="Peeters C."/>
        </authorList>
    </citation>
    <scope>NUCLEOTIDE SEQUENCE [LARGE SCALE GENOMIC DNA]</scope>
    <source>
        <strain evidence="1 2">LMG 31011</strain>
    </source>
</reference>
<gene>
    <name evidence="1" type="ORF">PAQ31011_03034</name>
</gene>
<evidence type="ECO:0000313" key="1">
    <source>
        <dbReference type="EMBL" id="VVE18672.1"/>
    </source>
</evidence>
<sequence>MITEIAQRCELLLTRLTQMESVARATGRADQELRDELVGVAQAGPDASLYLTDQIAEIRSELAREREALRIEADRIHEHRMSMLLGRIAGVLVVTEQPPPGADAAPNDIPSTSTDCEQAIRTFVEEWGSTAVLNSDDFAQWMQFALVELGTALCASPEDALSKAVRRFDQMPEILRANALEMMLNVETIEDVGGTGTSTSGATIIKQEWDLIGLDLFPPSQHSRVREMLEGEGITIS</sequence>
<organism evidence="1 2">
    <name type="scientific">Pandoraea aquatica</name>
    <dbReference type="NCBI Taxonomy" id="2508290"/>
    <lineage>
        <taxon>Bacteria</taxon>
        <taxon>Pseudomonadati</taxon>
        <taxon>Pseudomonadota</taxon>
        <taxon>Betaproteobacteria</taxon>
        <taxon>Burkholderiales</taxon>
        <taxon>Burkholderiaceae</taxon>
        <taxon>Pandoraea</taxon>
    </lineage>
</organism>
<name>A0A5E4W1Y2_9BURK</name>
<dbReference type="AlphaFoldDB" id="A0A5E4W1Y2"/>
<dbReference type="Proteomes" id="UP000366819">
    <property type="component" value="Unassembled WGS sequence"/>
</dbReference>
<dbReference type="RefSeq" id="WP_150576590.1">
    <property type="nucleotide sequence ID" value="NZ_CABPSN010000004.1"/>
</dbReference>
<keyword evidence="2" id="KW-1185">Reference proteome</keyword>
<accession>A0A5E4W1Y2</accession>